<dbReference type="InterPro" id="IPR006224">
    <property type="entry name" value="PsdUridine_synth_RluA-like_CS"/>
</dbReference>
<dbReference type="InterPro" id="IPR002942">
    <property type="entry name" value="S4_RNA-bd"/>
</dbReference>
<dbReference type="PANTHER" id="PTHR21600">
    <property type="entry name" value="MITOCHONDRIAL RNA PSEUDOURIDINE SYNTHASE"/>
    <property type="match status" value="1"/>
</dbReference>
<dbReference type="SUPFAM" id="SSF55174">
    <property type="entry name" value="Alpha-L RNA-binding motif"/>
    <property type="match status" value="1"/>
</dbReference>
<dbReference type="AlphaFoldDB" id="A0A0X8FKN6"/>
<comment type="catalytic activity">
    <reaction evidence="1 4">
        <text>a uridine in RNA = a pseudouridine in RNA</text>
        <dbReference type="Rhea" id="RHEA:48348"/>
        <dbReference type="Rhea" id="RHEA-COMP:12068"/>
        <dbReference type="Rhea" id="RHEA-COMP:12069"/>
        <dbReference type="ChEBI" id="CHEBI:65314"/>
        <dbReference type="ChEBI" id="CHEBI:65315"/>
    </reaction>
</comment>
<comment type="function">
    <text evidence="4">Responsible for synthesis of pseudouridine from uracil.</text>
</comment>
<dbReference type="Pfam" id="PF01479">
    <property type="entry name" value="S4"/>
    <property type="match status" value="1"/>
</dbReference>
<evidence type="ECO:0000256" key="4">
    <source>
        <dbReference type="RuleBase" id="RU362028"/>
    </source>
</evidence>
<organism evidence="5 6">
    <name type="scientific">Aerococcus urinaehominis</name>
    <dbReference type="NCBI Taxonomy" id="128944"/>
    <lineage>
        <taxon>Bacteria</taxon>
        <taxon>Bacillati</taxon>
        <taxon>Bacillota</taxon>
        <taxon>Bacilli</taxon>
        <taxon>Lactobacillales</taxon>
        <taxon>Aerococcaceae</taxon>
        <taxon>Aerococcus</taxon>
    </lineage>
</organism>
<dbReference type="RefSeq" id="WP_067977611.1">
    <property type="nucleotide sequence ID" value="NZ_CP014163.1"/>
</dbReference>
<gene>
    <name evidence="5" type="ORF">AWM75_02005</name>
</gene>
<accession>A0A0X8FKN6</accession>
<evidence type="ECO:0000256" key="1">
    <source>
        <dbReference type="ARBA" id="ARBA00000073"/>
    </source>
</evidence>
<dbReference type="STRING" id="128944.AWM75_02005"/>
<dbReference type="Proteomes" id="UP000062260">
    <property type="component" value="Chromosome"/>
</dbReference>
<dbReference type="Gene3D" id="3.10.290.10">
    <property type="entry name" value="RNA-binding S4 domain"/>
    <property type="match status" value="1"/>
</dbReference>
<name>A0A0X8FKN6_9LACT</name>
<dbReference type="GO" id="GO:0003723">
    <property type="term" value="F:RNA binding"/>
    <property type="evidence" value="ECO:0007669"/>
    <property type="project" value="InterPro"/>
</dbReference>
<dbReference type="SUPFAM" id="SSF55120">
    <property type="entry name" value="Pseudouridine synthase"/>
    <property type="match status" value="1"/>
</dbReference>
<reference evidence="5 6" key="1">
    <citation type="journal article" date="2016" name="Genome Announc.">
        <title>Complete Genome Sequences of Aerococcus christensenii CCUG 28831T, Aerococcus sanguinicola CCUG 43001T, Aerococcus urinae CCUG 36881T, Aerococcus urinaeequi CCUG 28094T, Aerococcus urinaehominis CCUG 42038 BT, and Aerococcus viridans CCUG 4311T.</title>
        <authorList>
            <person name="Carkaci D."/>
            <person name="Dargis R."/>
            <person name="Nielsen X.C."/>
            <person name="Skovgaard O."/>
            <person name="Fuursted K."/>
            <person name="Christensen J.J."/>
        </authorList>
    </citation>
    <scope>NUCLEOTIDE SEQUENCE [LARGE SCALE GENOMIC DNA]</scope>
    <source>
        <strain evidence="5 6">CCUG42038B</strain>
    </source>
</reference>
<evidence type="ECO:0000313" key="6">
    <source>
        <dbReference type="Proteomes" id="UP000062260"/>
    </source>
</evidence>
<dbReference type="OrthoDB" id="9807829at2"/>
<dbReference type="NCBIfam" id="TIGR00005">
    <property type="entry name" value="rluA_subfam"/>
    <property type="match status" value="1"/>
</dbReference>
<dbReference type="EC" id="5.4.99.-" evidence="4"/>
<proteinExistence type="inferred from homology"/>
<dbReference type="CDD" id="cd02869">
    <property type="entry name" value="PseudoU_synth_RluA_like"/>
    <property type="match status" value="1"/>
</dbReference>
<dbReference type="Gene3D" id="3.30.2350.10">
    <property type="entry name" value="Pseudouridine synthase"/>
    <property type="match status" value="1"/>
</dbReference>
<dbReference type="GO" id="GO:0000455">
    <property type="term" value="P:enzyme-directed rRNA pseudouridine synthesis"/>
    <property type="evidence" value="ECO:0007669"/>
    <property type="project" value="UniProtKB-ARBA"/>
</dbReference>
<comment type="similarity">
    <text evidence="2 4">Belongs to the pseudouridine synthase RluA family.</text>
</comment>
<dbReference type="CDD" id="cd00165">
    <property type="entry name" value="S4"/>
    <property type="match status" value="1"/>
</dbReference>
<sequence length="312" mass="35340">MPDIKNFQVTDQAGHRLDQFLSQRLTGYSRTEIKTWIKEGLVLVNQQPAKAAYKLVVNDQVQVSMPQPVSEEIKLIPQEMPLDIAYEDDDLIVVNKPQGLVVHPSMGHNQDSLVNGLLAYVANQGSQLADNTEAFRPGVVHRLDKDTSGLLLIAKTNQALTSLQQQIQAHSIERRYQGLVYGEVFDQQGLIDAPLARHPKDRTRFTVARDGRPARTHFNLLKRYQGFSLLDFRLETGRTHQIRVHSQFIGHPLVDDPTYARAYQPQFFDQQGQLLHAYGLSFDHPVTGRRLTVKAELPEHFQDILAQLVVKG</sequence>
<dbReference type="PANTHER" id="PTHR21600:SF44">
    <property type="entry name" value="RIBOSOMAL LARGE SUBUNIT PSEUDOURIDINE SYNTHASE D"/>
    <property type="match status" value="1"/>
</dbReference>
<protein>
    <recommendedName>
        <fullName evidence="4">Pseudouridine synthase</fullName>
        <ecNumber evidence="4">5.4.99.-</ecNumber>
    </recommendedName>
</protein>
<dbReference type="InterPro" id="IPR050188">
    <property type="entry name" value="RluA_PseudoU_synthase"/>
</dbReference>
<keyword evidence="3 4" id="KW-0413">Isomerase</keyword>
<dbReference type="GO" id="GO:0120159">
    <property type="term" value="F:rRNA pseudouridine synthase activity"/>
    <property type="evidence" value="ECO:0007669"/>
    <property type="project" value="UniProtKB-ARBA"/>
</dbReference>
<keyword evidence="6" id="KW-1185">Reference proteome</keyword>
<dbReference type="SMART" id="SM00363">
    <property type="entry name" value="S4"/>
    <property type="match status" value="1"/>
</dbReference>
<evidence type="ECO:0000313" key="5">
    <source>
        <dbReference type="EMBL" id="AMB98839.1"/>
    </source>
</evidence>
<dbReference type="InterPro" id="IPR006145">
    <property type="entry name" value="PsdUridine_synth_RsuA/RluA"/>
</dbReference>
<dbReference type="PROSITE" id="PS01129">
    <property type="entry name" value="PSI_RLU"/>
    <property type="match status" value="1"/>
</dbReference>
<dbReference type="InterPro" id="IPR036986">
    <property type="entry name" value="S4_RNA-bd_sf"/>
</dbReference>
<dbReference type="EMBL" id="CP014163">
    <property type="protein sequence ID" value="AMB98839.1"/>
    <property type="molecule type" value="Genomic_DNA"/>
</dbReference>
<dbReference type="InterPro" id="IPR020103">
    <property type="entry name" value="PsdUridine_synth_cat_dom_sf"/>
</dbReference>
<dbReference type="KEGG" id="auh:AWM75_02005"/>
<evidence type="ECO:0000256" key="3">
    <source>
        <dbReference type="ARBA" id="ARBA00023235"/>
    </source>
</evidence>
<dbReference type="Pfam" id="PF00849">
    <property type="entry name" value="PseudoU_synth_2"/>
    <property type="match status" value="1"/>
</dbReference>
<reference evidence="6" key="2">
    <citation type="submission" date="2016-01" db="EMBL/GenBank/DDBJ databases">
        <title>Six Aerococcus type strain genome sequencing and assembly using PacBio and Illumina Hiseq.</title>
        <authorList>
            <person name="Carkaci D."/>
            <person name="Dargis R."/>
            <person name="Nielsen X.C."/>
            <person name="Skovgaard O."/>
            <person name="Fuursted K."/>
            <person name="Christensen J.J."/>
        </authorList>
    </citation>
    <scope>NUCLEOTIDE SEQUENCE [LARGE SCALE GENOMIC DNA]</scope>
    <source>
        <strain evidence="6">CCUG42038B</strain>
    </source>
</reference>
<dbReference type="InterPro" id="IPR006225">
    <property type="entry name" value="PsdUridine_synth_RluC/D"/>
</dbReference>
<dbReference type="PROSITE" id="PS50889">
    <property type="entry name" value="S4"/>
    <property type="match status" value="1"/>
</dbReference>
<evidence type="ECO:0000256" key="2">
    <source>
        <dbReference type="ARBA" id="ARBA00010876"/>
    </source>
</evidence>